<evidence type="ECO:0000313" key="4">
    <source>
        <dbReference type="Proteomes" id="UP001501126"/>
    </source>
</evidence>
<dbReference type="Gene3D" id="3.60.15.10">
    <property type="entry name" value="Ribonuclease Z/Hydroxyacylglutathione hydrolase-like"/>
    <property type="match status" value="1"/>
</dbReference>
<evidence type="ECO:0000313" key="3">
    <source>
        <dbReference type="EMBL" id="GAA0874470.1"/>
    </source>
</evidence>
<dbReference type="RefSeq" id="WP_343785367.1">
    <property type="nucleotide sequence ID" value="NZ_BAAAFH010000003.1"/>
</dbReference>
<dbReference type="SMART" id="SM00450">
    <property type="entry name" value="RHOD"/>
    <property type="match status" value="2"/>
</dbReference>
<dbReference type="InterPro" id="IPR036873">
    <property type="entry name" value="Rhodanese-like_dom_sf"/>
</dbReference>
<dbReference type="CDD" id="cd07724">
    <property type="entry name" value="POD-like_MBL-fold"/>
    <property type="match status" value="1"/>
</dbReference>
<keyword evidence="4" id="KW-1185">Reference proteome</keyword>
<protein>
    <submittedName>
        <fullName evidence="3">MBL fold metallo-hydrolase</fullName>
    </submittedName>
</protein>
<evidence type="ECO:0000256" key="1">
    <source>
        <dbReference type="ARBA" id="ARBA00022723"/>
    </source>
</evidence>
<dbReference type="SUPFAM" id="SSF56281">
    <property type="entry name" value="Metallo-hydrolase/oxidoreductase"/>
    <property type="match status" value="1"/>
</dbReference>
<comment type="caution">
    <text evidence="3">The sequence shown here is derived from an EMBL/GenBank/DDBJ whole genome shotgun (WGS) entry which is preliminary data.</text>
</comment>
<gene>
    <name evidence="3" type="ORF">GCM10009118_08780</name>
</gene>
<dbReference type="PANTHER" id="PTHR43084:SF1">
    <property type="entry name" value="PERSULFIDE DIOXYGENASE ETHE1, MITOCHONDRIAL"/>
    <property type="match status" value="1"/>
</dbReference>
<dbReference type="Gene3D" id="3.40.250.10">
    <property type="entry name" value="Rhodanese-like domain"/>
    <property type="match status" value="2"/>
</dbReference>
<dbReference type="PANTHER" id="PTHR43084">
    <property type="entry name" value="PERSULFIDE DIOXYGENASE ETHE1"/>
    <property type="match status" value="1"/>
</dbReference>
<dbReference type="InterPro" id="IPR051682">
    <property type="entry name" value="Mito_Persulfide_Diox"/>
</dbReference>
<proteinExistence type="predicted"/>
<organism evidence="3 4">
    <name type="scientific">Wandonia haliotis</name>
    <dbReference type="NCBI Taxonomy" id="574963"/>
    <lineage>
        <taxon>Bacteria</taxon>
        <taxon>Pseudomonadati</taxon>
        <taxon>Bacteroidota</taxon>
        <taxon>Flavobacteriia</taxon>
        <taxon>Flavobacteriales</taxon>
        <taxon>Crocinitomicaceae</taxon>
        <taxon>Wandonia</taxon>
    </lineage>
</organism>
<dbReference type="EMBL" id="BAAAFH010000003">
    <property type="protein sequence ID" value="GAA0874470.1"/>
    <property type="molecule type" value="Genomic_DNA"/>
</dbReference>
<dbReference type="InterPro" id="IPR044528">
    <property type="entry name" value="POD-like_MBL-fold"/>
</dbReference>
<dbReference type="InterPro" id="IPR001279">
    <property type="entry name" value="Metallo-B-lactamas"/>
</dbReference>
<evidence type="ECO:0000259" key="2">
    <source>
        <dbReference type="PROSITE" id="PS50206"/>
    </source>
</evidence>
<dbReference type="PROSITE" id="PS50206">
    <property type="entry name" value="RHODANESE_3"/>
    <property type="match status" value="2"/>
</dbReference>
<dbReference type="Pfam" id="PF00753">
    <property type="entry name" value="Lactamase_B"/>
    <property type="match status" value="1"/>
</dbReference>
<keyword evidence="1" id="KW-0479">Metal-binding</keyword>
<name>A0ABN1MNA7_9FLAO</name>
<reference evidence="3 4" key="1">
    <citation type="journal article" date="2019" name="Int. J. Syst. Evol. Microbiol.">
        <title>The Global Catalogue of Microorganisms (GCM) 10K type strain sequencing project: providing services to taxonomists for standard genome sequencing and annotation.</title>
        <authorList>
            <consortium name="The Broad Institute Genomics Platform"/>
            <consortium name="The Broad Institute Genome Sequencing Center for Infectious Disease"/>
            <person name="Wu L."/>
            <person name="Ma J."/>
        </authorList>
    </citation>
    <scope>NUCLEOTIDE SEQUENCE [LARGE SCALE GENOMIC DNA]</scope>
    <source>
        <strain evidence="3 4">JCM 16083</strain>
    </source>
</reference>
<feature type="domain" description="Rhodanese" evidence="2">
    <location>
        <begin position="372"/>
        <end position="456"/>
    </location>
</feature>
<sequence>MKIEQIYTGCLAQGAYYIQSGNEVAIIDPLREVQPYIDQAEKNGATIKYIFETHFHADFVSGHKDLASKTGAQIVFGPTQMQLGFDAIIAEDNQVFKLGDIEIKVIHTPGHTMESSCFLLSDENGKEVAIFTGDTLFIGDVGRPDLAQKVVKDLTQEKLAAHLYDSLHNKLIPLSDDLIVYPAHGAGSACGKNMSKETSDTLGNQKKTNYALQPMTKEEFIKEVLTGLTPPPGYFPQNVLMNIKGYDSIDEVLERGTKALSPKEFEAVANDRDVLMLDTRAPQTFAKGFIPNSINIGIDGSFAVWVGTLIPDVKQEILVIADEGREEEVITRLARVGYDHAIGYLKGGFDAWKKENFEVDTITSISAEEFAEVESPTILDVRKASEYQSEHIIGAENAPLDYLNESMLKVDKNKTYHVHCAGGYRSMVFISALKARGYENLIDVKGGFKAIKESEKFQISDYVCPTTLL</sequence>
<dbReference type="Proteomes" id="UP001501126">
    <property type="component" value="Unassembled WGS sequence"/>
</dbReference>
<dbReference type="InterPro" id="IPR036866">
    <property type="entry name" value="RibonucZ/Hydroxyglut_hydro"/>
</dbReference>
<dbReference type="Pfam" id="PF00581">
    <property type="entry name" value="Rhodanese"/>
    <property type="match status" value="2"/>
</dbReference>
<dbReference type="SUPFAM" id="SSF52821">
    <property type="entry name" value="Rhodanese/Cell cycle control phosphatase"/>
    <property type="match status" value="2"/>
</dbReference>
<feature type="domain" description="Rhodanese" evidence="2">
    <location>
        <begin position="270"/>
        <end position="361"/>
    </location>
</feature>
<dbReference type="CDD" id="cd00158">
    <property type="entry name" value="RHOD"/>
    <property type="match status" value="2"/>
</dbReference>
<dbReference type="InterPro" id="IPR001763">
    <property type="entry name" value="Rhodanese-like_dom"/>
</dbReference>
<accession>A0ABN1MNA7</accession>
<dbReference type="SMART" id="SM00849">
    <property type="entry name" value="Lactamase_B"/>
    <property type="match status" value="1"/>
</dbReference>